<evidence type="ECO:0000313" key="5">
    <source>
        <dbReference type="RefSeq" id="XP_012888695.1"/>
    </source>
</evidence>
<dbReference type="GeneID" id="105998516"/>
<dbReference type="Gene3D" id="1.10.238.10">
    <property type="entry name" value="EF-hand"/>
    <property type="match status" value="2"/>
</dbReference>
<keyword evidence="1" id="KW-0677">Repeat</keyword>
<keyword evidence="2" id="KW-0106">Calcium</keyword>
<evidence type="ECO:0000256" key="2">
    <source>
        <dbReference type="ARBA" id="ARBA00022837"/>
    </source>
</evidence>
<dbReference type="PANTHER" id="PTHR22656">
    <property type="entry name" value="EF-HAND CALCIUM-BINDING DOMAIN-CONTAINING PROTEIN 13"/>
    <property type="match status" value="1"/>
</dbReference>
<feature type="region of interest" description="Disordered" evidence="3">
    <location>
        <begin position="371"/>
        <end position="411"/>
    </location>
</feature>
<protein>
    <submittedName>
        <fullName evidence="5">EF-hand calcium-binding domain-containing protein 13</fullName>
    </submittedName>
</protein>
<dbReference type="CTD" id="124989"/>
<reference evidence="5" key="1">
    <citation type="submission" date="2025-08" db="UniProtKB">
        <authorList>
            <consortium name="RefSeq"/>
        </authorList>
    </citation>
    <scope>IDENTIFICATION</scope>
    <source>
        <tissue evidence="5">Kidney</tissue>
    </source>
</reference>
<feature type="compositionally biased region" description="Polar residues" evidence="3">
    <location>
        <begin position="1965"/>
        <end position="1976"/>
    </location>
</feature>
<proteinExistence type="predicted"/>
<keyword evidence="4" id="KW-1185">Reference proteome</keyword>
<gene>
    <name evidence="5" type="primary">Efcab13</name>
</gene>
<feature type="compositionally biased region" description="Basic and acidic residues" evidence="3">
    <location>
        <begin position="371"/>
        <end position="403"/>
    </location>
</feature>
<dbReference type="Proteomes" id="UP000081671">
    <property type="component" value="Unplaced"/>
</dbReference>
<feature type="compositionally biased region" description="Basic and acidic residues" evidence="3">
    <location>
        <begin position="1981"/>
        <end position="1990"/>
    </location>
</feature>
<dbReference type="InterPro" id="IPR011992">
    <property type="entry name" value="EF-hand-dom_pair"/>
</dbReference>
<feature type="region of interest" description="Disordered" evidence="3">
    <location>
        <begin position="124"/>
        <end position="175"/>
    </location>
</feature>
<feature type="region of interest" description="Disordered" evidence="3">
    <location>
        <begin position="1964"/>
        <end position="1990"/>
    </location>
</feature>
<sequence>MNGNGHNEVWAAVAVNGHLPGKNPEGQNLPLNRKMERKSYTFGKREETIDSSNKEVKSNAPKSNESKKCITISGIIEKRTSRTTDLSPDHKRRYETSVFLSREEKSSDFSGGKTVKKKKILQVHLHNRKSETAPPPLKPSKEMTGKESTSCKLPDQLVAPKPSLPPRKSSTSTWRKESSNLYMTLYEEVPEVPVKEDLNAIHKACKIFGKVRGGKIYVNDLPMVLNTLKVSMNDSEIRRALKAIDIDAFQNALKIFSKMKGGRVSTDEVDAVLDSLDIHTSPETVHDVLKYTYTDPPVEDSGLKETGTNKRLSYIAPYKKKSSSSRPSESSLLKKLEMKSFQSFSNVLEKDDSEYKEPKVSLQPRKFSDVVDSSHVDVQEPYSKHETDLRKLSENEETSDSKSKSQSLRSNTSLNKFLEKSDITNISKPQKPARTRHSTLLKHISFKEKPAVNTLENELVNLDDFITTLSKEQSFHEYDVLTNGTNAVKKFEDEKVDSEDVNTSLEEFGIHLPKPEVEKPVELTEADKLPRVTENIQNLSQELMSISDTLSNVNSDLKKDNFLDELKLAKVDDDKVQLKEFEKIVKNMHDASRLKSLQEIALALDSLEGEMIAEENLEDFLKNVGIKSPKEEAENILQSDFVSEGNMVNVNDWLKSLKETPKFSNFIDFRNEAVPSNLKLPEMNAIELLLAITQILQDDLVDVSDLKTLLVKDDLDTANVVLTEILRNLPEYEEKNTFYNVNIRKSDPKTISDIQQNLNAIGIHLTDDETQKVLDNTNPNDEVVSFKDVIRELANTDDFVECQRIEDAWLVVNTVSDGKAEVKELLSTLKNLENPLNEDQLGVSLNSAADENKIVSKDIIDSFTDSSKPSPFNKNDEVSLKQILENLDKSKPSSSFEDVQELSKALNKVSTGKVDVADVQPVGKGLKTHASEGEVQKIVSSISVDNVQELSKALKKFSTGKVDVADVQPVGKGLKTHASEGEVQKIVSSISADNVQELSKALNKVSTGKVDVADVQPVGKGLKTHASEGEVQKIVSSISVDNVQELLKALKKVSTGKVDVADVQLVGKGLKTHASEGEVQKIVSSISLDNVQELSKALNKVSTGKVDVADVQPVGKGLKTHASEGEVQKIVSSISVDNVQELSKALNKVSTGKVDVADVPPVRKSLKTHASEGEIQKRVSSISVDKVQELSKALNKVSTGKVDVGDVQPVQKGLKAHASEGEVQKIVSSISLDNVQELSKALDKVSTGKVEVVDVQPVRKSLKTHASEGEVQKIVSSISLDNVQELSKALNKVSTGKVDVADVQPVRKGLKTHASEGEVQKIVSSISVDNVQELSKALKKFSTGKVDVADVQPVPKSLKTHASEGEVQKIVSSISLDNVQELSKALNKVSTGRVDVADVQPVRKDVQELSKALNKVSTGKVDVGDVQPVRKGLKTHASEGEVQKIVSSISLDNVQELSKSLNKVSTGKVDVADVQPVHKGLKTYASEGEVQKIVSSISVDNVQELSKSLNKISTGKVDVADVQPVRKSLKTHASEGEVQKIVSSISVDNVQELSKALNKVSTGKVDVADVQPVLKGLNTHASEGEVQKIVSSISLDNVQELSKTLNKVSTGKVDVTDVQPVRKSLKTHASEGEVQKIVSSISVDNVQELSKALNKVSIGKVDVADVQPVQKGLKTHASEGEVQKIVSSISVDNVQELSKALNKVSTGRVDVADVQPVRKGLKAHASEGEVQKIVSSISVDREKIDVNNVDTVLQNIGIPLIEGEPQNLQEHLSSTDEKVGFDDISIILEKKGSHFSDKESEKLSLHESEDTIAIRDLDSSLGYMGTELIKEELDELKRNLPDEETYKLPNLSQEDINHLNRPLRSNEMEEAKNLPTRKSPGPNGFTAGFYKTFKDELTQVLFKLFHEVKMEGSLPNILYKASVTASPKQAKAETDLKPLTDRSEVTSGSQVDVHDVDSFLGNMTLKPTPSEPSDLSSDLVVDERGESDTSDMKKIPEIMEIELENKDHWEMVNDQPMNERKIDVNNLDSILGRMEINHIEEEIEKQTENLQTEEKTDLRKLTDAVKVESGEEADVSNVESVLENISPELTARGSQVLMENVLVDYKTYEMRLEDDVRSLQDSEKTYEMRLEEGIRSLQGRKVSANDIIKVLGNMGIELTEKEFTKLLQVLPTDDAGKVYENKLLDGVKSIKGKEEIWLAEEDLEKSTM</sequence>
<feature type="compositionally biased region" description="Basic and acidic residues" evidence="3">
    <location>
        <begin position="42"/>
        <end position="57"/>
    </location>
</feature>
<feature type="region of interest" description="Disordered" evidence="3">
    <location>
        <begin position="42"/>
        <end position="66"/>
    </location>
</feature>
<dbReference type="RefSeq" id="XP_012888695.1">
    <property type="nucleotide sequence ID" value="XM_013033241.1"/>
</dbReference>
<name>A0A1S3GJ12_DIPOR</name>
<dbReference type="InParanoid" id="A0A1S3GJ12"/>
<dbReference type="OrthoDB" id="429467at2759"/>
<dbReference type="KEGG" id="dord:105998516"/>
<evidence type="ECO:0000256" key="3">
    <source>
        <dbReference type="SAM" id="MobiDB-lite"/>
    </source>
</evidence>
<dbReference type="PANTHER" id="PTHR22656:SF1">
    <property type="entry name" value="EF-HAND CALCIUM-BINDING DOMAIN-CONTAINING PROTEIN 13"/>
    <property type="match status" value="1"/>
</dbReference>
<organism evidence="4 5">
    <name type="scientific">Dipodomys ordii</name>
    <name type="common">Ord's kangaroo rat</name>
    <dbReference type="NCBI Taxonomy" id="10020"/>
    <lineage>
        <taxon>Eukaryota</taxon>
        <taxon>Metazoa</taxon>
        <taxon>Chordata</taxon>
        <taxon>Craniata</taxon>
        <taxon>Vertebrata</taxon>
        <taxon>Euteleostomi</taxon>
        <taxon>Mammalia</taxon>
        <taxon>Eutheria</taxon>
        <taxon>Euarchontoglires</taxon>
        <taxon>Glires</taxon>
        <taxon>Rodentia</taxon>
        <taxon>Castorimorpha</taxon>
        <taxon>Heteromyidae</taxon>
        <taxon>Dipodomyinae</taxon>
        <taxon>Dipodomys</taxon>
    </lineage>
</organism>
<evidence type="ECO:0000313" key="4">
    <source>
        <dbReference type="Proteomes" id="UP000081671"/>
    </source>
</evidence>
<evidence type="ECO:0000256" key="1">
    <source>
        <dbReference type="ARBA" id="ARBA00022737"/>
    </source>
</evidence>
<dbReference type="SUPFAM" id="SSF47473">
    <property type="entry name" value="EF-hand"/>
    <property type="match status" value="4"/>
</dbReference>
<accession>A0A1S3GJ12</accession>